<keyword evidence="2" id="KW-0255">Endonuclease</keyword>
<dbReference type="Gene3D" id="3.30.1370.110">
    <property type="match status" value="1"/>
</dbReference>
<reference evidence="2" key="1">
    <citation type="submission" date="2019-03" db="EMBL/GenBank/DDBJ databases">
        <title>Single cell metagenomics reveals metabolic interactions within the superorganism composed of flagellate Streblomastix strix and complex community of Bacteroidetes bacteria on its surface.</title>
        <authorList>
            <person name="Treitli S.C."/>
            <person name="Kolisko M."/>
            <person name="Husnik F."/>
            <person name="Keeling P."/>
            <person name="Hampl V."/>
        </authorList>
    </citation>
    <scope>NUCLEOTIDE SEQUENCE</scope>
    <source>
        <strain evidence="2">STM</strain>
    </source>
</reference>
<gene>
    <name evidence="2" type="ORF">EZS27_024440</name>
</gene>
<dbReference type="PROSITE" id="PS50828">
    <property type="entry name" value="SMR"/>
    <property type="match status" value="1"/>
</dbReference>
<dbReference type="AlphaFoldDB" id="A0A5J4QZA1"/>
<name>A0A5J4QZA1_9ZZZZ</name>
<comment type="caution">
    <text evidence="2">The sequence shown here is derived from an EMBL/GenBank/DDBJ whole genome shotgun (WGS) entry which is preliminary data.</text>
</comment>
<dbReference type="InterPro" id="IPR002625">
    <property type="entry name" value="Smr_dom"/>
</dbReference>
<organism evidence="2">
    <name type="scientific">termite gut metagenome</name>
    <dbReference type="NCBI Taxonomy" id="433724"/>
    <lineage>
        <taxon>unclassified sequences</taxon>
        <taxon>metagenomes</taxon>
        <taxon>organismal metagenomes</taxon>
    </lineage>
</organism>
<protein>
    <submittedName>
        <fullName evidence="2">Endonuclease MutS2</fullName>
        <ecNumber evidence="2">3.1.-.-</ecNumber>
    </submittedName>
</protein>
<evidence type="ECO:0000313" key="2">
    <source>
        <dbReference type="EMBL" id="KAA6326454.1"/>
    </source>
</evidence>
<keyword evidence="2" id="KW-0540">Nuclease</keyword>
<evidence type="ECO:0000259" key="1">
    <source>
        <dbReference type="PROSITE" id="PS50828"/>
    </source>
</evidence>
<dbReference type="GO" id="GO:0004519">
    <property type="term" value="F:endonuclease activity"/>
    <property type="evidence" value="ECO:0007669"/>
    <property type="project" value="UniProtKB-KW"/>
</dbReference>
<dbReference type="InterPro" id="IPR036063">
    <property type="entry name" value="Smr_dom_sf"/>
</dbReference>
<accession>A0A5J4QZA1</accession>
<feature type="domain" description="Smr" evidence="1">
    <location>
        <begin position="1"/>
        <end position="72"/>
    </location>
</feature>
<keyword evidence="2" id="KW-0378">Hydrolase</keyword>
<feature type="non-terminal residue" evidence="2">
    <location>
        <position position="1"/>
    </location>
</feature>
<sequence>KDILEYQLDKFHKVMEQYKEKNEQRIVFIHGKGDGILRKKLIGELKRKYSTCKCQDASFKEYGYGATMVTIK</sequence>
<dbReference type="Pfam" id="PF01713">
    <property type="entry name" value="Smr"/>
    <property type="match status" value="1"/>
</dbReference>
<proteinExistence type="predicted"/>
<dbReference type="GO" id="GO:0016787">
    <property type="term" value="F:hydrolase activity"/>
    <property type="evidence" value="ECO:0007669"/>
    <property type="project" value="UniProtKB-KW"/>
</dbReference>
<dbReference type="EC" id="3.1.-.-" evidence="2"/>
<dbReference type="EMBL" id="SNRY01002164">
    <property type="protein sequence ID" value="KAA6326454.1"/>
    <property type="molecule type" value="Genomic_DNA"/>
</dbReference>